<comment type="similarity">
    <text evidence="8">Belongs to the TRAP transporter small permease family.</text>
</comment>
<evidence type="ECO:0000256" key="2">
    <source>
        <dbReference type="ARBA" id="ARBA00022448"/>
    </source>
</evidence>
<sequence length="175" mass="19376">MTEMEAPAIRDEEVRHRLSVEEWIIGSILGVMLLILFSQVVARFVLGQSLPWSEETARYLFIWMIFTGLGAVTLRGEHIAVDALLDKLSPGGRRVVTQITYAILFAVNIALIVAATRLVRTVRELGQYAPATEIPVWLVYLAVPLGLLVASARLIQASVRLWATEPSVTTHEKGV</sequence>
<keyword evidence="2" id="KW-0813">Transport</keyword>
<evidence type="ECO:0000256" key="7">
    <source>
        <dbReference type="ARBA" id="ARBA00023136"/>
    </source>
</evidence>
<dbReference type="InterPro" id="IPR055348">
    <property type="entry name" value="DctQ"/>
</dbReference>
<dbReference type="RefSeq" id="WP_085913972.1">
    <property type="nucleotide sequence ID" value="NZ_AP018920.1"/>
</dbReference>
<dbReference type="InterPro" id="IPR007387">
    <property type="entry name" value="TRAP_DctQ"/>
</dbReference>
<organism evidence="11 12">
    <name type="scientific">Pseudonocardia autotrophica</name>
    <name type="common">Amycolata autotrophica</name>
    <name type="synonym">Nocardia autotrophica</name>
    <dbReference type="NCBI Taxonomy" id="2074"/>
    <lineage>
        <taxon>Bacteria</taxon>
        <taxon>Bacillati</taxon>
        <taxon>Actinomycetota</taxon>
        <taxon>Actinomycetes</taxon>
        <taxon>Pseudonocardiales</taxon>
        <taxon>Pseudonocardiaceae</taxon>
        <taxon>Pseudonocardia</taxon>
    </lineage>
</organism>
<keyword evidence="12" id="KW-1185">Reference proteome</keyword>
<dbReference type="GO" id="GO:0015740">
    <property type="term" value="P:C4-dicarboxylate transport"/>
    <property type="evidence" value="ECO:0007669"/>
    <property type="project" value="TreeGrafter"/>
</dbReference>
<dbReference type="GO" id="GO:0022857">
    <property type="term" value="F:transmembrane transporter activity"/>
    <property type="evidence" value="ECO:0007669"/>
    <property type="project" value="TreeGrafter"/>
</dbReference>
<dbReference type="AlphaFoldDB" id="A0A1Y2MUR1"/>
<evidence type="ECO:0000313" key="12">
    <source>
        <dbReference type="Proteomes" id="UP000194360"/>
    </source>
</evidence>
<evidence type="ECO:0000256" key="5">
    <source>
        <dbReference type="ARBA" id="ARBA00022692"/>
    </source>
</evidence>
<evidence type="ECO:0000256" key="6">
    <source>
        <dbReference type="ARBA" id="ARBA00022989"/>
    </source>
</evidence>
<feature type="transmembrane region" description="Helical" evidence="9">
    <location>
        <begin position="134"/>
        <end position="155"/>
    </location>
</feature>
<keyword evidence="5 9" id="KW-0812">Transmembrane</keyword>
<dbReference type="STRING" id="2074.BG845_03765"/>
<feature type="transmembrane region" description="Helical" evidence="9">
    <location>
        <begin position="57"/>
        <end position="74"/>
    </location>
</feature>
<keyword evidence="6 9" id="KW-1133">Transmembrane helix</keyword>
<comment type="caution">
    <text evidence="11">The sequence shown here is derived from an EMBL/GenBank/DDBJ whole genome shotgun (WGS) entry which is preliminary data.</text>
</comment>
<comment type="subcellular location">
    <subcellularLocation>
        <location evidence="1">Cell inner membrane</location>
        <topology evidence="1">Multi-pass membrane protein</topology>
    </subcellularLocation>
</comment>
<reference evidence="11 12" key="1">
    <citation type="submission" date="2016-09" db="EMBL/GenBank/DDBJ databases">
        <title>Pseudonocardia autotrophica DSM535, a candidate organism with high potential of specific P450 cytochromes.</title>
        <authorList>
            <person name="Grumaz C."/>
            <person name="Vainshtein Y."/>
            <person name="Kirstahler P."/>
            <person name="Sohn K."/>
        </authorList>
    </citation>
    <scope>NUCLEOTIDE SEQUENCE [LARGE SCALE GENOMIC DNA]</scope>
    <source>
        <strain evidence="11 12">DSM 535</strain>
    </source>
</reference>
<feature type="transmembrane region" description="Helical" evidence="9">
    <location>
        <begin position="23"/>
        <end position="45"/>
    </location>
</feature>
<dbReference type="PANTHER" id="PTHR35011">
    <property type="entry name" value="2,3-DIKETO-L-GULONATE TRAP TRANSPORTER SMALL PERMEASE PROTEIN YIAM"/>
    <property type="match status" value="1"/>
</dbReference>
<evidence type="ECO:0000256" key="4">
    <source>
        <dbReference type="ARBA" id="ARBA00022519"/>
    </source>
</evidence>
<gene>
    <name evidence="11" type="primary">yiaM_3</name>
    <name evidence="11" type="ORF">BG845_03765</name>
</gene>
<feature type="domain" description="Tripartite ATP-independent periplasmic transporters DctQ component" evidence="10">
    <location>
        <begin position="32"/>
        <end position="163"/>
    </location>
</feature>
<evidence type="ECO:0000256" key="8">
    <source>
        <dbReference type="ARBA" id="ARBA00038436"/>
    </source>
</evidence>
<protein>
    <submittedName>
        <fullName evidence="11">2,3-diketo-L-gulonate TRAP transporter small permease protein YiaM</fullName>
    </submittedName>
</protein>
<dbReference type="OrthoDB" id="2085311at2"/>
<keyword evidence="4" id="KW-0997">Cell inner membrane</keyword>
<evidence type="ECO:0000259" key="10">
    <source>
        <dbReference type="Pfam" id="PF04290"/>
    </source>
</evidence>
<evidence type="ECO:0000256" key="9">
    <source>
        <dbReference type="SAM" id="Phobius"/>
    </source>
</evidence>
<proteinExistence type="inferred from homology"/>
<name>A0A1Y2MUR1_PSEAH</name>
<dbReference type="EMBL" id="MIGB01000020">
    <property type="protein sequence ID" value="OSY38893.1"/>
    <property type="molecule type" value="Genomic_DNA"/>
</dbReference>
<evidence type="ECO:0000256" key="3">
    <source>
        <dbReference type="ARBA" id="ARBA00022475"/>
    </source>
</evidence>
<keyword evidence="3" id="KW-1003">Cell membrane</keyword>
<dbReference type="GO" id="GO:0005886">
    <property type="term" value="C:plasma membrane"/>
    <property type="evidence" value="ECO:0007669"/>
    <property type="project" value="UniProtKB-SubCell"/>
</dbReference>
<dbReference type="PANTHER" id="PTHR35011:SF2">
    <property type="entry name" value="2,3-DIKETO-L-GULONATE TRAP TRANSPORTER SMALL PERMEASE PROTEIN YIAM"/>
    <property type="match status" value="1"/>
</dbReference>
<dbReference type="Pfam" id="PF04290">
    <property type="entry name" value="DctQ"/>
    <property type="match status" value="1"/>
</dbReference>
<feature type="transmembrane region" description="Helical" evidence="9">
    <location>
        <begin position="95"/>
        <end position="114"/>
    </location>
</feature>
<keyword evidence="7 9" id="KW-0472">Membrane</keyword>
<dbReference type="Proteomes" id="UP000194360">
    <property type="component" value="Unassembled WGS sequence"/>
</dbReference>
<accession>A0A1Y2MUR1</accession>
<evidence type="ECO:0000256" key="1">
    <source>
        <dbReference type="ARBA" id="ARBA00004429"/>
    </source>
</evidence>
<evidence type="ECO:0000313" key="11">
    <source>
        <dbReference type="EMBL" id="OSY38893.1"/>
    </source>
</evidence>